<proteinExistence type="predicted"/>
<evidence type="ECO:0000256" key="1">
    <source>
        <dbReference type="SAM" id="MobiDB-lite"/>
    </source>
</evidence>
<feature type="compositionally biased region" description="Basic residues" evidence="1">
    <location>
        <begin position="141"/>
        <end position="152"/>
    </location>
</feature>
<dbReference type="EMBL" id="CAUJNA010001613">
    <property type="protein sequence ID" value="CAJ1387985.1"/>
    <property type="molecule type" value="Genomic_DNA"/>
</dbReference>
<comment type="caution">
    <text evidence="4">The sequence shown here is derived from an EMBL/GenBank/DDBJ whole genome shotgun (WGS) entry which is preliminary data.</text>
</comment>
<feature type="region of interest" description="Disordered" evidence="1">
    <location>
        <begin position="96"/>
        <end position="236"/>
    </location>
</feature>
<feature type="chain" id="PRO_5041373648" description="MORN repeat-containing protein" evidence="3">
    <location>
        <begin position="18"/>
        <end position="326"/>
    </location>
</feature>
<sequence length="326" mass="35162">MARVFWLCLAYLTPVQAQQPVIYGESILLVVVGVILFGLCTGLCAFAIRNRKDLAELLPAVFSSTRTVVEQPTEEDRIAFERAERRKRRKEELREAAEALEDEETRLEMGLPSTLEEGVQGRGVAPSSEGGESTNSLSLARGRKVGGPRRGSRTSDPGLRRERPSIALDPGEEGPVAPLVESAKHSRTKGRRHSIHGGGIGELEKLAQPKERDGTGSAPLKGGTHRAAPTSGPWRGTLSERGVARSSGYHLKFLADGRVLGTAADGQAQISGHFDPDNHRVVWSESHAWGTVKVTGHIFYKAHTPQITGAFKASDGGKGKLELSPE</sequence>
<feature type="signal peptide" evidence="3">
    <location>
        <begin position="1"/>
        <end position="17"/>
    </location>
</feature>
<keyword evidence="2" id="KW-1133">Transmembrane helix</keyword>
<evidence type="ECO:0000313" key="5">
    <source>
        <dbReference type="Proteomes" id="UP001178507"/>
    </source>
</evidence>
<feature type="transmembrane region" description="Helical" evidence="2">
    <location>
        <begin position="27"/>
        <end position="48"/>
    </location>
</feature>
<feature type="compositionally biased region" description="Basic residues" evidence="1">
    <location>
        <begin position="185"/>
        <end position="195"/>
    </location>
</feature>
<evidence type="ECO:0000313" key="4">
    <source>
        <dbReference type="EMBL" id="CAJ1387985.1"/>
    </source>
</evidence>
<dbReference type="AlphaFoldDB" id="A0AA36IHP9"/>
<organism evidence="4 5">
    <name type="scientific">Effrenium voratum</name>
    <dbReference type="NCBI Taxonomy" id="2562239"/>
    <lineage>
        <taxon>Eukaryota</taxon>
        <taxon>Sar</taxon>
        <taxon>Alveolata</taxon>
        <taxon>Dinophyceae</taxon>
        <taxon>Suessiales</taxon>
        <taxon>Symbiodiniaceae</taxon>
        <taxon>Effrenium</taxon>
    </lineage>
</organism>
<gene>
    <name evidence="4" type="ORF">EVOR1521_LOCUS13942</name>
</gene>
<keyword evidence="3" id="KW-0732">Signal</keyword>
<evidence type="ECO:0000256" key="3">
    <source>
        <dbReference type="SAM" id="SignalP"/>
    </source>
</evidence>
<evidence type="ECO:0000256" key="2">
    <source>
        <dbReference type="SAM" id="Phobius"/>
    </source>
</evidence>
<dbReference type="Proteomes" id="UP001178507">
    <property type="component" value="Unassembled WGS sequence"/>
</dbReference>
<evidence type="ECO:0008006" key="6">
    <source>
        <dbReference type="Google" id="ProtNLM"/>
    </source>
</evidence>
<name>A0AA36IHP9_9DINO</name>
<feature type="compositionally biased region" description="Basic and acidic residues" evidence="1">
    <location>
        <begin position="202"/>
        <end position="214"/>
    </location>
</feature>
<accession>A0AA36IHP9</accession>
<keyword evidence="5" id="KW-1185">Reference proteome</keyword>
<keyword evidence="2" id="KW-0812">Transmembrane</keyword>
<protein>
    <recommendedName>
        <fullName evidence="6">MORN repeat-containing protein</fullName>
    </recommendedName>
</protein>
<keyword evidence="2" id="KW-0472">Membrane</keyword>
<reference evidence="4" key="1">
    <citation type="submission" date="2023-08" db="EMBL/GenBank/DDBJ databases">
        <authorList>
            <person name="Chen Y."/>
            <person name="Shah S."/>
            <person name="Dougan E. K."/>
            <person name="Thang M."/>
            <person name="Chan C."/>
        </authorList>
    </citation>
    <scope>NUCLEOTIDE SEQUENCE</scope>
</reference>